<dbReference type="InterPro" id="IPR036414">
    <property type="entry name" value="YaeB_N_sf"/>
</dbReference>
<dbReference type="InterPro" id="IPR036413">
    <property type="entry name" value="YaeB-like_sf"/>
</dbReference>
<accession>A0A7V5P215</accession>
<evidence type="ECO:0000256" key="1">
    <source>
        <dbReference type="ARBA" id="ARBA00022691"/>
    </source>
</evidence>
<dbReference type="SUPFAM" id="SSF118196">
    <property type="entry name" value="YaeB-like"/>
    <property type="match status" value="1"/>
</dbReference>
<dbReference type="PROSITE" id="PS51668">
    <property type="entry name" value="TSAA_2"/>
    <property type="match status" value="1"/>
</dbReference>
<gene>
    <name evidence="4" type="primary">tsaA</name>
    <name evidence="4" type="ORF">ENJ96_10015</name>
</gene>
<dbReference type="InterPro" id="IPR023370">
    <property type="entry name" value="TrmO-like_N"/>
</dbReference>
<organism evidence="4">
    <name type="scientific">Thermodesulfatator atlanticus</name>
    <dbReference type="NCBI Taxonomy" id="501497"/>
    <lineage>
        <taxon>Bacteria</taxon>
        <taxon>Pseudomonadati</taxon>
        <taxon>Thermodesulfobacteriota</taxon>
        <taxon>Thermodesulfobacteria</taxon>
        <taxon>Thermodesulfobacteriales</taxon>
        <taxon>Thermodesulfatatoraceae</taxon>
        <taxon>Thermodesulfatator</taxon>
    </lineage>
</organism>
<dbReference type="NCBIfam" id="TIGR00104">
    <property type="entry name" value="tRNA_TsaA"/>
    <property type="match status" value="1"/>
</dbReference>
<dbReference type="PANTHER" id="PTHR12818">
    <property type="entry name" value="TRNA (ADENINE(37)-N6)-METHYLTRANSFERASE"/>
    <property type="match status" value="1"/>
</dbReference>
<reference evidence="4" key="1">
    <citation type="journal article" date="2020" name="mSystems">
        <title>Genome- and Community-Level Interaction Insights into Carbon Utilization and Element Cycling Functions of Hydrothermarchaeota in Hydrothermal Sediment.</title>
        <authorList>
            <person name="Zhou Z."/>
            <person name="Liu Y."/>
            <person name="Xu W."/>
            <person name="Pan J."/>
            <person name="Luo Z.H."/>
            <person name="Li M."/>
        </authorList>
    </citation>
    <scope>NUCLEOTIDE SEQUENCE [LARGE SCALE GENOMIC DNA]</scope>
    <source>
        <strain evidence="4">HyVt-533</strain>
    </source>
</reference>
<comment type="caution">
    <text evidence="4">The sequence shown here is derived from an EMBL/GenBank/DDBJ whole genome shotgun (WGS) entry which is preliminary data.</text>
</comment>
<evidence type="ECO:0000256" key="2">
    <source>
        <dbReference type="ARBA" id="ARBA00033753"/>
    </source>
</evidence>
<comment type="similarity">
    <text evidence="2">Belongs to the tRNA methyltransferase O family.</text>
</comment>
<dbReference type="Gene3D" id="2.40.30.70">
    <property type="entry name" value="YaeB-like"/>
    <property type="match status" value="1"/>
</dbReference>
<name>A0A7V5P215_9BACT</name>
<protein>
    <submittedName>
        <fullName evidence="4">tRNA (N6-threonylcarbamoyladenosine(37)-N6)-methyltransferase TrmO</fullName>
    </submittedName>
</protein>
<dbReference type="AlphaFoldDB" id="A0A7V5P215"/>
<dbReference type="PANTHER" id="PTHR12818:SF0">
    <property type="entry name" value="TRNA (ADENINE(37)-N6)-METHYLTRANSFERASE"/>
    <property type="match status" value="1"/>
</dbReference>
<evidence type="ECO:0000313" key="4">
    <source>
        <dbReference type="EMBL" id="HHI98164.1"/>
    </source>
</evidence>
<evidence type="ECO:0000259" key="3">
    <source>
        <dbReference type="PROSITE" id="PS51668"/>
    </source>
</evidence>
<feature type="domain" description="TsaA-like" evidence="3">
    <location>
        <begin position="10"/>
        <end position="141"/>
    </location>
</feature>
<proteinExistence type="inferred from homology"/>
<keyword evidence="1" id="KW-0949">S-adenosyl-L-methionine</keyword>
<dbReference type="Proteomes" id="UP000886101">
    <property type="component" value="Unassembled WGS sequence"/>
</dbReference>
<sequence>MPDKPEEICYRPIGWVRTKAKEVPRFFTISKVRGEIHVLPKYQVGLKDIKPGDEICVLFHFHKSPPFEERHLIQEPPHRPGEKKGVFSTCSPIRPNALGLSVLKVLAVKGNVLEVERLDMYDGTPVLDIKPFKLTGEDDES</sequence>
<dbReference type="EMBL" id="DROK01000296">
    <property type="protein sequence ID" value="HHI98164.1"/>
    <property type="molecule type" value="Genomic_DNA"/>
</dbReference>
<dbReference type="CDD" id="cd09281">
    <property type="entry name" value="UPF0066"/>
    <property type="match status" value="1"/>
</dbReference>
<dbReference type="Pfam" id="PF01980">
    <property type="entry name" value="TrmO_N"/>
    <property type="match status" value="1"/>
</dbReference>
<dbReference type="InterPro" id="IPR040372">
    <property type="entry name" value="YaeB-like"/>
</dbReference>